<evidence type="ECO:0000256" key="1">
    <source>
        <dbReference type="ARBA" id="ARBA00023172"/>
    </source>
</evidence>
<reference evidence="3" key="1">
    <citation type="submission" date="2020-07" db="EMBL/GenBank/DDBJ databases">
        <title>Huge and variable diversity of episymbiotic CPR bacteria and DPANN archaea in groundwater ecosystems.</title>
        <authorList>
            <person name="He C.Y."/>
            <person name="Keren R."/>
            <person name="Whittaker M."/>
            <person name="Farag I.F."/>
            <person name="Doudna J."/>
            <person name="Cate J.H.D."/>
            <person name="Banfield J.F."/>
        </authorList>
    </citation>
    <scope>NUCLEOTIDE SEQUENCE</scope>
    <source>
        <strain evidence="3">NC_groundwater_1664_Pr3_B-0.1um_52_9</strain>
    </source>
</reference>
<evidence type="ECO:0000256" key="2">
    <source>
        <dbReference type="SAM" id="MobiDB-lite"/>
    </source>
</evidence>
<accession>A0A9D6V1E4</accession>
<dbReference type="SUPFAM" id="SSF56349">
    <property type="entry name" value="DNA breaking-rejoining enzymes"/>
    <property type="match status" value="1"/>
</dbReference>
<organism evidence="3 4">
    <name type="scientific">Desulfomonile tiedjei</name>
    <dbReference type="NCBI Taxonomy" id="2358"/>
    <lineage>
        <taxon>Bacteria</taxon>
        <taxon>Pseudomonadati</taxon>
        <taxon>Thermodesulfobacteriota</taxon>
        <taxon>Desulfomonilia</taxon>
        <taxon>Desulfomonilales</taxon>
        <taxon>Desulfomonilaceae</taxon>
        <taxon>Desulfomonile</taxon>
    </lineage>
</organism>
<dbReference type="GO" id="GO:0003677">
    <property type="term" value="F:DNA binding"/>
    <property type="evidence" value="ECO:0007669"/>
    <property type="project" value="InterPro"/>
</dbReference>
<proteinExistence type="predicted"/>
<protein>
    <recommendedName>
        <fullName evidence="5">Tyr recombinase domain-containing protein</fullName>
    </recommendedName>
</protein>
<dbReference type="Gene3D" id="1.10.443.10">
    <property type="entry name" value="Intergrase catalytic core"/>
    <property type="match status" value="1"/>
</dbReference>
<sequence>MHDSRTMIVLPPKRTKEGKNDNQKALRDQRIPMRLEVYDLLWSMRHEVSNVVKMKGGYFSARACQLPATPKRKCWTWICKLAGLQGIQLRDLRHTFKTNAAMSGMDRAIRNAIVGHATKIPVEDLYIHISDAKLLDAVDCMTFDHGTTAGDWTSGEKSPVKIPSKLLEKEKRQAVV</sequence>
<comment type="caution">
    <text evidence="3">The sequence shown here is derived from an EMBL/GenBank/DDBJ whole genome shotgun (WGS) entry which is preliminary data.</text>
</comment>
<dbReference type="GO" id="GO:0006310">
    <property type="term" value="P:DNA recombination"/>
    <property type="evidence" value="ECO:0007669"/>
    <property type="project" value="UniProtKB-KW"/>
</dbReference>
<dbReference type="InterPro" id="IPR013762">
    <property type="entry name" value="Integrase-like_cat_sf"/>
</dbReference>
<feature type="region of interest" description="Disordered" evidence="2">
    <location>
        <begin position="1"/>
        <end position="23"/>
    </location>
</feature>
<dbReference type="InterPro" id="IPR011010">
    <property type="entry name" value="DNA_brk_join_enz"/>
</dbReference>
<evidence type="ECO:0000313" key="4">
    <source>
        <dbReference type="Proteomes" id="UP000807825"/>
    </source>
</evidence>
<name>A0A9D6V1E4_9BACT</name>
<dbReference type="AlphaFoldDB" id="A0A9D6V1E4"/>
<keyword evidence="1" id="KW-0233">DNA recombination</keyword>
<evidence type="ECO:0008006" key="5">
    <source>
        <dbReference type="Google" id="ProtNLM"/>
    </source>
</evidence>
<dbReference type="EMBL" id="JACRDE010000150">
    <property type="protein sequence ID" value="MBI5248860.1"/>
    <property type="molecule type" value="Genomic_DNA"/>
</dbReference>
<dbReference type="Proteomes" id="UP000807825">
    <property type="component" value="Unassembled WGS sequence"/>
</dbReference>
<feature type="compositionally biased region" description="Basic and acidic residues" evidence="2">
    <location>
        <begin position="14"/>
        <end position="23"/>
    </location>
</feature>
<evidence type="ECO:0000313" key="3">
    <source>
        <dbReference type="EMBL" id="MBI5248860.1"/>
    </source>
</evidence>
<gene>
    <name evidence="3" type="ORF">HY912_05140</name>
</gene>
<dbReference type="GO" id="GO:0015074">
    <property type="term" value="P:DNA integration"/>
    <property type="evidence" value="ECO:0007669"/>
    <property type="project" value="InterPro"/>
</dbReference>